<reference evidence="5" key="1">
    <citation type="submission" date="2007-04" db="EMBL/GenBank/DDBJ databases">
        <title>Annotation of Pediculus humanus corporis strain USDA.</title>
        <authorList>
            <person name="Kirkness E."/>
            <person name="Hannick L."/>
            <person name="Hass B."/>
            <person name="Bruggner R."/>
            <person name="Lawson D."/>
            <person name="Bidwell S."/>
            <person name="Joardar V."/>
            <person name="Caler E."/>
            <person name="Walenz B."/>
            <person name="Inman J."/>
            <person name="Schobel S."/>
            <person name="Galinsky K."/>
            <person name="Amedeo P."/>
            <person name="Strausberg R."/>
        </authorList>
    </citation>
    <scope>NUCLEOTIDE SEQUENCE</scope>
    <source>
        <strain evidence="5">USDA</strain>
    </source>
</reference>
<accession>E0VF60</accession>
<dbReference type="InParanoid" id="E0VF60"/>
<dbReference type="Proteomes" id="UP000009046">
    <property type="component" value="Unassembled WGS sequence"/>
</dbReference>
<evidence type="ECO:0000256" key="2">
    <source>
        <dbReference type="ARBA" id="ARBA00022771"/>
    </source>
</evidence>
<reference evidence="6" key="3">
    <citation type="submission" date="2021-02" db="UniProtKB">
        <authorList>
            <consortium name="EnsemblMetazoa"/>
        </authorList>
    </citation>
    <scope>IDENTIFICATION</scope>
    <source>
        <strain evidence="6">USDA</strain>
    </source>
</reference>
<dbReference type="EMBL" id="AAZO01001735">
    <property type="status" value="NOT_ANNOTATED_CDS"/>
    <property type="molecule type" value="Genomic_DNA"/>
</dbReference>
<evidence type="ECO:0000256" key="3">
    <source>
        <dbReference type="ARBA" id="ARBA00022833"/>
    </source>
</evidence>
<dbReference type="Gene3D" id="2.20.25.240">
    <property type="match status" value="1"/>
</dbReference>
<dbReference type="CTD" id="8236406"/>
<dbReference type="GeneID" id="8236406"/>
<proteinExistence type="predicted"/>
<dbReference type="KEGG" id="phu:Phum_PHUM149610"/>
<dbReference type="EnsemblMetazoa" id="PHUM149610-RA">
    <property type="protein sequence ID" value="PHUM149610-PA"/>
    <property type="gene ID" value="PHUM149610"/>
</dbReference>
<keyword evidence="7" id="KW-1185">Reference proteome</keyword>
<evidence type="ECO:0000313" key="5">
    <source>
        <dbReference type="EMBL" id="EEB12016.1"/>
    </source>
</evidence>
<keyword evidence="2" id="KW-0863">Zinc-finger</keyword>
<reference evidence="5" key="2">
    <citation type="submission" date="2007-04" db="EMBL/GenBank/DDBJ databases">
        <title>The genome of the human body louse.</title>
        <authorList>
            <consortium name="The Human Body Louse Genome Consortium"/>
            <person name="Kirkness E."/>
            <person name="Walenz B."/>
            <person name="Hass B."/>
            <person name="Bruggner R."/>
            <person name="Strausberg R."/>
        </authorList>
    </citation>
    <scope>NUCLEOTIDE SEQUENCE</scope>
    <source>
        <strain evidence="5">USDA</strain>
    </source>
</reference>
<feature type="domain" description="FLYWCH-type" evidence="4">
    <location>
        <begin position="38"/>
        <end position="94"/>
    </location>
</feature>
<dbReference type="Pfam" id="PF04500">
    <property type="entry name" value="FLYWCH"/>
    <property type="match status" value="1"/>
</dbReference>
<dbReference type="InterPro" id="IPR007588">
    <property type="entry name" value="Znf_FLYWCH"/>
</dbReference>
<protein>
    <recommendedName>
        <fullName evidence="4">FLYWCH-type domain-containing protein</fullName>
    </recommendedName>
</protein>
<keyword evidence="1" id="KW-0479">Metal-binding</keyword>
<evidence type="ECO:0000313" key="6">
    <source>
        <dbReference type="EnsemblMetazoa" id="PHUM149610-PA"/>
    </source>
</evidence>
<sequence length="290" mass="33879">MSDKSVIILRVINLSCTGTKDVSLCFDYQFSKQRSGRQNSLPRIFYHGFDFVCQRVKRNSYKYWRCSRYTITGCKGRAILEYNGGLRLNEGHNHNPLSHSEMLKMYFMPRNETVQIGYEYVSPIQTVQKKSQPLRLWRCCRYMYYQQVCGASAVLEAGGKLSLLGVHNHLPAKLLHDGYEYLFEEMDKNNQRKLYRCHRYLSPESSCMAKAVVTDKGDLNLIGLHSRDRAGRQRFWRCKYYRSKQNAKCKTSLCFSTEGVMKIYGIHNHPKEHPINIKSRSDVINNLQNN</sequence>
<dbReference type="GO" id="GO:0008270">
    <property type="term" value="F:zinc ion binding"/>
    <property type="evidence" value="ECO:0007669"/>
    <property type="project" value="UniProtKB-KW"/>
</dbReference>
<name>E0VF60_PEDHC</name>
<gene>
    <name evidence="6" type="primary">8236406</name>
    <name evidence="5" type="ORF">Phum_PHUM149610</name>
</gene>
<evidence type="ECO:0000256" key="1">
    <source>
        <dbReference type="ARBA" id="ARBA00022723"/>
    </source>
</evidence>
<dbReference type="HOGENOM" id="CLU_960777_0_0_1"/>
<dbReference type="RefSeq" id="XP_002424754.1">
    <property type="nucleotide sequence ID" value="XM_002424709.1"/>
</dbReference>
<evidence type="ECO:0000313" key="7">
    <source>
        <dbReference type="Proteomes" id="UP000009046"/>
    </source>
</evidence>
<evidence type="ECO:0000259" key="4">
    <source>
        <dbReference type="Pfam" id="PF04500"/>
    </source>
</evidence>
<dbReference type="EMBL" id="DS235101">
    <property type="protein sequence ID" value="EEB12016.1"/>
    <property type="molecule type" value="Genomic_DNA"/>
</dbReference>
<organism>
    <name type="scientific">Pediculus humanus subsp. corporis</name>
    <name type="common">Body louse</name>
    <dbReference type="NCBI Taxonomy" id="121224"/>
    <lineage>
        <taxon>Eukaryota</taxon>
        <taxon>Metazoa</taxon>
        <taxon>Ecdysozoa</taxon>
        <taxon>Arthropoda</taxon>
        <taxon>Hexapoda</taxon>
        <taxon>Insecta</taxon>
        <taxon>Pterygota</taxon>
        <taxon>Neoptera</taxon>
        <taxon>Paraneoptera</taxon>
        <taxon>Psocodea</taxon>
        <taxon>Troctomorpha</taxon>
        <taxon>Phthiraptera</taxon>
        <taxon>Anoplura</taxon>
        <taxon>Pediculidae</taxon>
        <taxon>Pediculus</taxon>
    </lineage>
</organism>
<keyword evidence="3" id="KW-0862">Zinc</keyword>
<dbReference type="AlphaFoldDB" id="E0VF60"/>
<dbReference type="VEuPathDB" id="VectorBase:PHUM149610"/>